<dbReference type="HOGENOM" id="CLU_010579_0_0_1"/>
<dbReference type="KEGG" id="pfp:PFL1_04066"/>
<dbReference type="AlphaFoldDB" id="A0A061H6Z6"/>
<feature type="compositionally biased region" description="Low complexity" evidence="2">
    <location>
        <begin position="108"/>
        <end position="137"/>
    </location>
</feature>
<accession>A0A061H6Z6</accession>
<feature type="compositionally biased region" description="Gly residues" evidence="2">
    <location>
        <begin position="761"/>
        <end position="772"/>
    </location>
</feature>
<dbReference type="GO" id="GO:0005634">
    <property type="term" value="C:nucleus"/>
    <property type="evidence" value="ECO:0007669"/>
    <property type="project" value="TreeGrafter"/>
</dbReference>
<dbReference type="GO" id="GO:0001042">
    <property type="term" value="F:RNA polymerase I core binding"/>
    <property type="evidence" value="ECO:0007669"/>
    <property type="project" value="TreeGrafter"/>
</dbReference>
<dbReference type="GeneID" id="19318173"/>
<dbReference type="OrthoDB" id="26970at2759"/>
<organism evidence="3 4">
    <name type="scientific">Pseudozyma flocculosa PF-1</name>
    <dbReference type="NCBI Taxonomy" id="1277687"/>
    <lineage>
        <taxon>Eukaryota</taxon>
        <taxon>Fungi</taxon>
        <taxon>Dikarya</taxon>
        <taxon>Basidiomycota</taxon>
        <taxon>Ustilaginomycotina</taxon>
        <taxon>Ustilaginomycetes</taxon>
        <taxon>Ustilaginales</taxon>
        <taxon>Ustilaginaceae</taxon>
        <taxon>Pseudozyma</taxon>
    </lineage>
</organism>
<protein>
    <recommendedName>
        <fullName evidence="5">RNA polymerase I-specific transcription initiation factor RRN3</fullName>
    </recommendedName>
</protein>
<feature type="region of interest" description="Disordered" evidence="2">
    <location>
        <begin position="743"/>
        <end position="803"/>
    </location>
</feature>
<dbReference type="PANTHER" id="PTHR12790">
    <property type="entry name" value="TRANSCRIPTION INITIATION FACTOR IA RRN3"/>
    <property type="match status" value="1"/>
</dbReference>
<dbReference type="GO" id="GO:0001181">
    <property type="term" value="F:RNA polymerase I general transcription initiation factor activity"/>
    <property type="evidence" value="ECO:0007669"/>
    <property type="project" value="InterPro"/>
</dbReference>
<feature type="region of interest" description="Disordered" evidence="2">
    <location>
        <begin position="1"/>
        <end position="21"/>
    </location>
</feature>
<evidence type="ECO:0000256" key="2">
    <source>
        <dbReference type="SAM" id="MobiDB-lite"/>
    </source>
</evidence>
<evidence type="ECO:0000313" key="3">
    <source>
        <dbReference type="EMBL" id="EPQ28239.1"/>
    </source>
</evidence>
<feature type="compositionally biased region" description="Polar residues" evidence="2">
    <location>
        <begin position="789"/>
        <end position="803"/>
    </location>
</feature>
<dbReference type="InterPro" id="IPR007991">
    <property type="entry name" value="RNA_pol_I_trans_ini_fac_RRN3"/>
</dbReference>
<dbReference type="Pfam" id="PF05327">
    <property type="entry name" value="RRN3"/>
    <property type="match status" value="1"/>
</dbReference>
<evidence type="ECO:0000313" key="4">
    <source>
        <dbReference type="Proteomes" id="UP000053664"/>
    </source>
</evidence>
<feature type="compositionally biased region" description="Acidic residues" evidence="2">
    <location>
        <begin position="93"/>
        <end position="104"/>
    </location>
</feature>
<reference evidence="3 4" key="1">
    <citation type="journal article" date="2013" name="Plant Cell">
        <title>The transition from a phytopathogenic smut ancestor to an anamorphic biocontrol agent deciphered by comparative whole-genome analysis.</title>
        <authorList>
            <person name="Lefebvre F."/>
            <person name="Joly D.L."/>
            <person name="Labbe C."/>
            <person name="Teichmann B."/>
            <person name="Linning R."/>
            <person name="Belzile F."/>
            <person name="Bakkeren G."/>
            <person name="Belanger R.R."/>
        </authorList>
    </citation>
    <scope>NUCLEOTIDE SEQUENCE [LARGE SCALE GENOMIC DNA]</scope>
    <source>
        <strain evidence="3 4">PF-1</strain>
    </source>
</reference>
<dbReference type="GO" id="GO:0006361">
    <property type="term" value="P:transcription initiation at RNA polymerase I promoter"/>
    <property type="evidence" value="ECO:0007669"/>
    <property type="project" value="InterPro"/>
</dbReference>
<feature type="region of interest" description="Disordered" evidence="2">
    <location>
        <begin position="33"/>
        <end position="137"/>
    </location>
</feature>
<feature type="compositionally biased region" description="Acidic residues" evidence="2">
    <location>
        <begin position="410"/>
        <end position="431"/>
    </location>
</feature>
<evidence type="ECO:0000256" key="1">
    <source>
        <dbReference type="ARBA" id="ARBA00010098"/>
    </source>
</evidence>
<comment type="similarity">
    <text evidence="1">Belongs to the RRN3 family.</text>
</comment>
<feature type="compositionally biased region" description="Acidic residues" evidence="2">
    <location>
        <begin position="388"/>
        <end position="402"/>
    </location>
</feature>
<feature type="region of interest" description="Disordered" evidence="2">
    <location>
        <begin position="835"/>
        <end position="914"/>
    </location>
</feature>
<dbReference type="RefSeq" id="XP_007879781.1">
    <property type="nucleotide sequence ID" value="XM_007881590.1"/>
</dbReference>
<feature type="compositionally biased region" description="Acidic residues" evidence="2">
    <location>
        <begin position="836"/>
        <end position="861"/>
    </location>
</feature>
<gene>
    <name evidence="3" type="ORF">PFL1_04066</name>
</gene>
<dbReference type="eggNOG" id="KOG2434">
    <property type="taxonomic scope" value="Eukaryota"/>
</dbReference>
<feature type="region of interest" description="Disordered" evidence="2">
    <location>
        <begin position="383"/>
        <end position="431"/>
    </location>
</feature>
<dbReference type="EMBL" id="KE361635">
    <property type="protein sequence ID" value="EPQ28239.1"/>
    <property type="molecule type" value="Genomic_DNA"/>
</dbReference>
<name>A0A061H6Z6_9BASI</name>
<dbReference type="PANTHER" id="PTHR12790:SF0">
    <property type="entry name" value="RNA POLYMERASE I-SPECIFIC TRANSCRIPTION INITIATION FACTOR RRN3-RELATED"/>
    <property type="match status" value="1"/>
</dbReference>
<dbReference type="Proteomes" id="UP000053664">
    <property type="component" value="Unassembled WGS sequence"/>
</dbReference>
<evidence type="ECO:0008006" key="5">
    <source>
        <dbReference type="Google" id="ProtNLM"/>
    </source>
</evidence>
<proteinExistence type="inferred from homology"/>
<sequence length="914" mass="98396">MVTAVPIQHSRPPQPPLPSTKLAANPVKAMRFASVTLPAAAVVRRTSSKRSIDDAANASLGNDATYSPAKRRSPPSDDESDDSDSPTASDASSQDDDDDGDDDEGGKQASSSPLPSSQQRRPIRSALSSRSRAPSGSLAAMTALSPAGDYRQGMYLSFVSNALQEKSQGNLGPYNELAAQFNISAPALRASPAQLKSWMAALSHVVSALDRTHSQLVENILQLPWYLVEDHFAHLWIKFVCSLVSARGEWLNSVLSQAVQGLEYMSNAKARSLLGLPVTEVPEIDRRQLYDRFHLLIRSLMALIPTLPSSLLPLLARRFPPKAARRSEQLVYVRNMLRVATYCAELSESILNTVIDRAIQLDVEIQVELDDLEEDVLGQDLADPFDNAIDDDDGDESDDGSDAGDNLQDLMDDDDESADEDELEERDILDPEDQQALERIRTLVATLDSIMTAVLEHLTRLNRGFQAAIDGGGATGKAGAVVMSAADGEANRRHLFHTLLGIFTRAMLPTFKCRHVQFLLFWFNSLDAEYSDLFLGVLLSKSLYGGIHHQQPSSGGGGNEVEEPDILRSAAASYVASFVSRASYVDGPTSRIVVLNLCAFLDAHLEASQQLDTEIGAAPPGSRVHSVFYAVAQAVFYIFCFRWRDLKLTPGEGEGEGEDDEGDADADELAGGLHGSIGALSQASVAGTWCDGLSVVQRAITSPLNPLKFCSANVVKQFARIAQHTGFLYCYSIIESNNRMGRVATRNSRQPSRTTSLNTLGGLGSGGAGPGGDSSREGSDVGTPRPSDAGSQQHKQLPDPIQTSSNLDVFFPFDPYKLQTSASFVDPLYREWADVAPEEDGDSDDDDDDDDDDGEDDDNEGEGNGSGQEGGVDIPGAVHASQHRGPEGGDDDDEGSAASFVSQVEAMSISPYRG</sequence>